<comment type="subcellular location">
    <subcellularLocation>
        <location evidence="2">Cell membrane</location>
    </subcellularLocation>
    <subcellularLocation>
        <location evidence="3">Cell projection</location>
    </subcellularLocation>
    <subcellularLocation>
        <location evidence="1">Membrane</location>
        <topology evidence="1">Single-pass membrane protein</topology>
    </subcellularLocation>
</comment>
<feature type="domain" description="G8" evidence="11">
    <location>
        <begin position="1488"/>
        <end position="1624"/>
    </location>
</feature>
<keyword evidence="10" id="KW-0966">Cell projection</keyword>
<keyword evidence="7" id="KW-1133">Transmembrane helix</keyword>
<evidence type="ECO:0000256" key="2">
    <source>
        <dbReference type="ARBA" id="ARBA00004236"/>
    </source>
</evidence>
<dbReference type="Gene3D" id="2.60.40.420">
    <property type="entry name" value="Cupredoxins - blue copper proteins"/>
    <property type="match status" value="1"/>
</dbReference>
<dbReference type="PANTHER" id="PTHR46769:SF2">
    <property type="entry name" value="FIBROCYSTIN-L ISOFORM 2 PRECURSOR-RELATED"/>
    <property type="match status" value="1"/>
</dbReference>
<evidence type="ECO:0000256" key="3">
    <source>
        <dbReference type="ARBA" id="ARBA00004316"/>
    </source>
</evidence>
<evidence type="ECO:0000259" key="11">
    <source>
        <dbReference type="PROSITE" id="PS51484"/>
    </source>
</evidence>
<evidence type="ECO:0000256" key="10">
    <source>
        <dbReference type="ARBA" id="ARBA00023273"/>
    </source>
</evidence>
<evidence type="ECO:0000256" key="6">
    <source>
        <dbReference type="ARBA" id="ARBA00022729"/>
    </source>
</evidence>
<keyword evidence="6" id="KW-0732">Signal</keyword>
<dbReference type="InterPro" id="IPR014756">
    <property type="entry name" value="Ig_E-set"/>
</dbReference>
<evidence type="ECO:0000256" key="1">
    <source>
        <dbReference type="ARBA" id="ARBA00004167"/>
    </source>
</evidence>
<reference evidence="13" key="1">
    <citation type="submission" date="2013-11" db="EMBL/GenBank/DDBJ databases">
        <title>The genomic landscape of the Guanapo guppy.</title>
        <authorList>
            <person name="Kuenstner A."/>
            <person name="Dreyer C."/>
        </authorList>
    </citation>
    <scope>NUCLEOTIDE SEQUENCE</scope>
    <source>
        <strain evidence="13">Guanapo</strain>
    </source>
</reference>
<evidence type="ECO:0000256" key="5">
    <source>
        <dbReference type="ARBA" id="ARBA00022692"/>
    </source>
</evidence>
<reference evidence="12" key="2">
    <citation type="submission" date="2025-08" db="UniProtKB">
        <authorList>
            <consortium name="Ensembl"/>
        </authorList>
    </citation>
    <scope>IDENTIFICATION</scope>
    <source>
        <strain evidence="12">Guanapo</strain>
    </source>
</reference>
<evidence type="ECO:0000256" key="8">
    <source>
        <dbReference type="ARBA" id="ARBA00023136"/>
    </source>
</evidence>
<reference evidence="12" key="3">
    <citation type="submission" date="2025-09" db="UniProtKB">
        <authorList>
            <consortium name="Ensembl"/>
        </authorList>
    </citation>
    <scope>IDENTIFICATION</scope>
    <source>
        <strain evidence="12">Guanapo</strain>
    </source>
</reference>
<dbReference type="GeneTree" id="ENSGT00940000157594"/>
<feature type="domain" description="G8" evidence="11">
    <location>
        <begin position="763"/>
        <end position="881"/>
    </location>
</feature>
<dbReference type="CDD" id="cd00102">
    <property type="entry name" value="IPT"/>
    <property type="match status" value="1"/>
</dbReference>
<dbReference type="Proteomes" id="UP000242638">
    <property type="component" value="Unassembled WGS sequence"/>
</dbReference>
<dbReference type="CDD" id="cd00603">
    <property type="entry name" value="IPT_PCSR"/>
    <property type="match status" value="4"/>
</dbReference>
<dbReference type="InterPro" id="IPR019316">
    <property type="entry name" value="G8_domain"/>
</dbReference>
<dbReference type="InterPro" id="IPR012334">
    <property type="entry name" value="Pectin_lyas_fold"/>
</dbReference>
<dbReference type="SUPFAM" id="SSF81296">
    <property type="entry name" value="E set domains"/>
    <property type="match status" value="5"/>
</dbReference>
<dbReference type="InterPro" id="IPR006626">
    <property type="entry name" value="PbH1"/>
</dbReference>
<evidence type="ECO:0000256" key="9">
    <source>
        <dbReference type="ARBA" id="ARBA00023180"/>
    </source>
</evidence>
<keyword evidence="13" id="KW-1185">Reference proteome</keyword>
<proteinExistence type="predicted"/>
<dbReference type="Bgee" id="ENSPREG00000014255">
    <property type="expression patterns" value="Expressed in caudal fin"/>
</dbReference>
<dbReference type="PANTHER" id="PTHR46769">
    <property type="entry name" value="POLYCYSTIC KIDNEY AND HEPATIC DISEASE 1 (AUTOSOMAL RECESSIVE)-LIKE 1"/>
    <property type="match status" value="1"/>
</dbReference>
<evidence type="ECO:0000256" key="7">
    <source>
        <dbReference type="ARBA" id="ARBA00022989"/>
    </source>
</evidence>
<sequence>YYLELLQQEYYGIASLNIGLFQEESSFTAAQADGAVDEVQDVVAEYEAFDEEQPVPVSASAEELQAALNNLWSIKPDSVTVTKQEDDQGSHYTVTFNSDRLCFAYKGRLRDEMGLKFSYSDSMSNSSEDFAEFTSGGAAITVTRPRRATPPLSGTFDVEMYSGRAESNGLGTLITITGSGFSSENASIMVGSSRCVVEEVTDQLLTIQGSNLGGRSNNSAVFVGAKECVPTQWSETQISCRLPLLPPGVYQVEVQVGNRGFPWAVNTSIEYILEVYSISPLAGSLMGGTTLTVSGSGFSVASASGNQLLCTVQSEEKTHVVTNQGSHLYGPGYAWSPSSLRVLVGDTVRWRWEAPAFQSVGYRVFSVSSPGGSQYEGGALNSGEAPTAEFFSYRFAVPGTYYYSSGYVGASILMQGVVRVVQTSDGLSFSFSACSTPTVRSISPTQGSYHQLIHIQGHGFSDVSCANEVTVGGEPCHVTNSSWSGISCRLGSGSELPVGVALPVAVRVNNLGAAVVAISDELERRFVVLPVVDSVAPPVGSSTGFTRLRIGGSGFSEGGVTAAGVSCSVVMLNYTHILCDTAPSAERSGDVVFHLGQIRSSCSSLCSFRFSSAVTPSVGGVSPSSISGPTDVLVSGSGFGSIVDDVSVLVGSTPLRPAAVSDGNVTVRVGALPATLSGSGFGSDSELVSVTINGVSCDVSAVSDSQLRCTTGSNPGGTYPVVLHHGVKGHARSAVEFTYELTLSGVQPNEAIFLYVDVWSSRFTWGGLPPPERGSVAVIAKGQTVLLDGSTPVLKMLLIQGTLMFDEADLELRAENILITDGGRLQIGQEGAPFQHKAIITLHGHLRSPELPVYGSKTLGVREGVLDLHIPVPVTWTHLAQTAASGSATLALMEAVTWKPGDEVVVASTGHRLSQRENEVRTIAAVSAGGKTLTLTEPLSFSHLGVSATLPTGAVFQARAEVGLLTRNVVVRGSQNLDWSDEVEACPDGFNTEFATQTCFQGRFGEEIGSDQFGGCIMFHAPRPGQNLALGRLEYVEIFHAGQAFRLGRYPIHWHLMGDINYKSYVRGCAIHQTFNRAVTIHNTHRLLVEHNVIYDIMGGAFFIEDGIETGNILQYNLAVFVKQSTSLLNDDVTPAAYWVTNPNNIIRHNAAAGGTHFGFWYRMHDNPDGPSYNPNICQKRVPLGEFSNNTVHSQGWFGLWIFQEFFPMKDGRCTSTTPEPAVFHSLTTWNCEKGAEWVNVGAVQFNNFLMVNNEKAGIEAKRIFPWAVSGFGEDGGATVSNSTIVAHVDELGLGSDYCTRRGVIAPFDDGMSVLNTRFVNFNRSNCTAIGVTSIDGTCTDRCGGWAVRFAGIQYRNSPNKAGFRWEHEVQLVDTDGSLTNVDHKVVPLSSLLDPAHCSHSAEWSVGFPAAVCDHTVSFHRLAFNNPTPTSLQAKDAILTNSHTHKFGWMALLPSGQTYNWHFDNADHITNITYDAKFYGFKFVIIKHNFTQRPDSFHILDDRNGSSAALSFSGNDNGDWFLNTTTNDLFYLLWSDASFWKSSAENNFTVPVEGADAVIQGGRLLAGWDGEPFQGRLEIRLRGNHHTPDWLLPGGPNQGSKVLVFGTLDLYGRPPGVYRTKLAATAAAGSDSLVLVQPVDWKVGDQVAVSTSGYSAAETEKRWIAAVSADGLILTLNQPLDHTHLAADVGLLSRNIRIIGEEYPAMMVESFGARLLVGTFSKAQIRNVEFFRSGQEGWTDYSDPRYSVAFLNLGEVSGNDSYIQGCSFHDGFSPAIGVFGTAGLSIDDNVVHHTVGEIRVWGDRIMLRRNLVMMSLWPGSYQDREEPFNFQWNAAIEVSEGSGVVLQNNIVAGYERVAYRIDGEPCPQNEAHGGPYGVYLNKDGLAGCSFIRGFFVWKAFDFAIYFQVVMDVVVSNVTLVDNGMGIMPLVFAPPSLSHAYADKSVRVQNSLIVGSSPAFNCSDTLSGRSGICWPTFQSGHNAAPAKPHHLNMNYNAIKGLMTVTTTFVGFRDVCSGERNVVFMTNPLNEDLQHPLQVSAVRTLDSAEDNRVFIHRPDVSKANPADCVDMDCDAKKKSLLTDLDGSFLGAAGSVVPQSEFEWGGDPRRGLGDHRLPKVMLTFLNGSRIPVEQVAPRKVIRKNCTYMSAWQSYRCFGLNYRMVAIESLDSDTETRRLSPVAVLGDGFVDLINPQDHGWCAGYTCQRRVSLFHSIMATGRAFDVYFTGVSPQKLRLLMLNADPSESVLVSVFYSNPQRLDVYVEDRLVAPSNAVWNQDGSDYVLREPAYAEFVPHINASMGTNFFDQDYKMLKVLLRGSGPLEIRTAPVLVLAFNMPALTEDQFFGDSLVQNLALLLRVPANMIRVSRVVREGGGAARRRKRSAGLTVEVEIRKPPVQQSASSAADFELLKNIADDLGQAALSGNLSRSIGFNVSSVGITAPPPASSDPSWSQFQGNCVSVGVTSLTVTASLKNTRGNLVGGLDGNATIRFSSCWANFSDLSILTSVFSSSSAVSAGGLCLISVIYE</sequence>
<dbReference type="GO" id="GO:0005886">
    <property type="term" value="C:plasma membrane"/>
    <property type="evidence" value="ECO:0007669"/>
    <property type="project" value="UniProtKB-SubCell"/>
</dbReference>
<dbReference type="InterPro" id="IPR011050">
    <property type="entry name" value="Pectin_lyase_fold/virulence"/>
</dbReference>
<keyword evidence="4" id="KW-1003">Cell membrane</keyword>
<dbReference type="SUPFAM" id="SSF49503">
    <property type="entry name" value="Cupredoxins"/>
    <property type="match status" value="1"/>
</dbReference>
<keyword evidence="8" id="KW-0472">Membrane</keyword>
<dbReference type="InterPro" id="IPR055401">
    <property type="entry name" value="CEMIP_beta-hel_dom"/>
</dbReference>
<keyword evidence="5" id="KW-0812">Transmembrane</keyword>
<dbReference type="SMART" id="SM01225">
    <property type="entry name" value="G8"/>
    <property type="match status" value="2"/>
</dbReference>
<dbReference type="InterPro" id="IPR008972">
    <property type="entry name" value="Cupredoxin"/>
</dbReference>
<dbReference type="Pfam" id="PF01833">
    <property type="entry name" value="TIG"/>
    <property type="match status" value="6"/>
</dbReference>
<dbReference type="InterPro" id="IPR052387">
    <property type="entry name" value="Fibrocystin"/>
</dbReference>
<dbReference type="GO" id="GO:0007399">
    <property type="term" value="P:nervous system development"/>
    <property type="evidence" value="ECO:0007669"/>
    <property type="project" value="UniProtKB-ARBA"/>
</dbReference>
<name>A0A3P9PH58_POERE</name>
<protein>
    <submittedName>
        <fullName evidence="12">PKHD1 like 1, tandem duplicate 2</fullName>
    </submittedName>
</protein>
<dbReference type="GO" id="GO:0042995">
    <property type="term" value="C:cell projection"/>
    <property type="evidence" value="ECO:0007669"/>
    <property type="project" value="UniProtKB-SubCell"/>
</dbReference>
<accession>A0A3P9PH58</accession>
<dbReference type="SMART" id="SM00710">
    <property type="entry name" value="PbH1"/>
    <property type="match status" value="9"/>
</dbReference>
<dbReference type="Pfam" id="PF10162">
    <property type="entry name" value="G8"/>
    <property type="match status" value="2"/>
</dbReference>
<dbReference type="SMART" id="SM00429">
    <property type="entry name" value="IPT"/>
    <property type="match status" value="5"/>
</dbReference>
<dbReference type="PROSITE" id="PS51484">
    <property type="entry name" value="G8"/>
    <property type="match status" value="2"/>
</dbReference>
<dbReference type="OMA" id="MEAVTWK"/>
<dbReference type="InterPro" id="IPR002909">
    <property type="entry name" value="IPT_dom"/>
</dbReference>
<organism evidence="12 13">
    <name type="scientific">Poecilia reticulata</name>
    <name type="common">Guppy</name>
    <name type="synonym">Acanthophacelus reticulatus</name>
    <dbReference type="NCBI Taxonomy" id="8081"/>
    <lineage>
        <taxon>Eukaryota</taxon>
        <taxon>Metazoa</taxon>
        <taxon>Chordata</taxon>
        <taxon>Craniata</taxon>
        <taxon>Vertebrata</taxon>
        <taxon>Euteleostomi</taxon>
        <taxon>Actinopterygii</taxon>
        <taxon>Neopterygii</taxon>
        <taxon>Teleostei</taxon>
        <taxon>Neoteleostei</taxon>
        <taxon>Acanthomorphata</taxon>
        <taxon>Ovalentaria</taxon>
        <taxon>Atherinomorphae</taxon>
        <taxon>Cyprinodontiformes</taxon>
        <taxon>Poeciliidae</taxon>
        <taxon>Poeciliinae</taxon>
        <taxon>Poecilia</taxon>
    </lineage>
</organism>
<evidence type="ECO:0000313" key="13">
    <source>
        <dbReference type="Proteomes" id="UP000242638"/>
    </source>
</evidence>
<dbReference type="Gene3D" id="2.160.20.10">
    <property type="entry name" value="Single-stranded right-handed beta-helix, Pectin lyase-like"/>
    <property type="match status" value="1"/>
</dbReference>
<keyword evidence="9" id="KW-0325">Glycoprotein</keyword>
<dbReference type="Gene3D" id="2.60.40.10">
    <property type="entry name" value="Immunoglobulins"/>
    <property type="match status" value="5"/>
</dbReference>
<dbReference type="Ensembl" id="ENSPRET00000021350.1">
    <property type="protein sequence ID" value="ENSPREP00000021125.1"/>
    <property type="gene ID" value="ENSPREG00000014255.1"/>
</dbReference>
<dbReference type="Pfam" id="PF24606">
    <property type="entry name" value="CEMIP_beta-hel"/>
    <property type="match status" value="2"/>
</dbReference>
<evidence type="ECO:0000256" key="4">
    <source>
        <dbReference type="ARBA" id="ARBA00022475"/>
    </source>
</evidence>
<dbReference type="STRING" id="8081.ENSPREP00000021125"/>
<evidence type="ECO:0000313" key="12">
    <source>
        <dbReference type="Ensembl" id="ENSPREP00000021125.1"/>
    </source>
</evidence>
<dbReference type="SUPFAM" id="SSF51126">
    <property type="entry name" value="Pectin lyase-like"/>
    <property type="match status" value="1"/>
</dbReference>
<dbReference type="InterPro" id="IPR013783">
    <property type="entry name" value="Ig-like_fold"/>
</dbReference>